<dbReference type="Gene3D" id="3.30.70.100">
    <property type="match status" value="1"/>
</dbReference>
<accession>A0ABQ7M805</accession>
<evidence type="ECO:0000313" key="2">
    <source>
        <dbReference type="EMBL" id="KAG5394922.1"/>
    </source>
</evidence>
<dbReference type="PANTHER" id="PTHR47294:SF4">
    <property type="entry name" value="HEAVY METAL-ASSOCIATED ISOPRENYLATED PLANT PROTEIN 26-LIKE ISOFORM X1"/>
    <property type="match status" value="1"/>
</dbReference>
<dbReference type="PANTHER" id="PTHR47294">
    <property type="entry name" value="OS08G0431150 PROTEIN"/>
    <property type="match status" value="1"/>
</dbReference>
<feature type="region of interest" description="Disordered" evidence="1">
    <location>
        <begin position="96"/>
        <end position="119"/>
    </location>
</feature>
<dbReference type="Proteomes" id="UP000823674">
    <property type="component" value="Chromosome A06"/>
</dbReference>
<protein>
    <recommendedName>
        <fullName evidence="4">HMA domain-containing protein</fullName>
    </recommendedName>
</protein>
<evidence type="ECO:0000313" key="3">
    <source>
        <dbReference type="Proteomes" id="UP000823674"/>
    </source>
</evidence>
<dbReference type="InterPro" id="IPR036163">
    <property type="entry name" value="HMA_dom_sf"/>
</dbReference>
<dbReference type="EMBL" id="JADBGQ010000006">
    <property type="protein sequence ID" value="KAG5394922.1"/>
    <property type="molecule type" value="Genomic_DNA"/>
</dbReference>
<sequence>VFLTKHISQNVVLFGSMSEKQRQCCVVMRINLDCNACCRKVRRIVINMKGIDTHMIEKKEDRIIVCGRFRPSDVVVKLQKKMKRRVEILEVEDLTGGEEGFHDHEPPYEPDHEYSEQQPDHMTMPFLF</sequence>
<name>A0ABQ7M805_BRACM</name>
<reference evidence="2 3" key="1">
    <citation type="submission" date="2021-03" db="EMBL/GenBank/DDBJ databases">
        <authorList>
            <person name="King G.J."/>
            <person name="Bancroft I."/>
            <person name="Baten A."/>
            <person name="Bloomfield J."/>
            <person name="Borpatragohain P."/>
            <person name="He Z."/>
            <person name="Irish N."/>
            <person name="Irwin J."/>
            <person name="Liu K."/>
            <person name="Mauleon R.P."/>
            <person name="Moore J."/>
            <person name="Morris R."/>
            <person name="Ostergaard L."/>
            <person name="Wang B."/>
            <person name="Wells R."/>
        </authorList>
    </citation>
    <scope>NUCLEOTIDE SEQUENCE [LARGE SCALE GENOMIC DNA]</scope>
    <source>
        <strain evidence="2">R-o-18</strain>
        <tissue evidence="2">Leaf</tissue>
    </source>
</reference>
<comment type="caution">
    <text evidence="2">The sequence shown here is derived from an EMBL/GenBank/DDBJ whole genome shotgun (WGS) entry which is preliminary data.</text>
</comment>
<evidence type="ECO:0000256" key="1">
    <source>
        <dbReference type="SAM" id="MobiDB-lite"/>
    </source>
</evidence>
<keyword evidence="3" id="KW-1185">Reference proteome</keyword>
<proteinExistence type="predicted"/>
<feature type="compositionally biased region" description="Basic and acidic residues" evidence="1">
    <location>
        <begin position="99"/>
        <end position="119"/>
    </location>
</feature>
<gene>
    <name evidence="2" type="primary">A06p051050.1_BraROA</name>
    <name evidence="2" type="ORF">IGI04_024885</name>
</gene>
<evidence type="ECO:0008006" key="4">
    <source>
        <dbReference type="Google" id="ProtNLM"/>
    </source>
</evidence>
<organism evidence="2 3">
    <name type="scientific">Brassica rapa subsp. trilocularis</name>
    <dbReference type="NCBI Taxonomy" id="1813537"/>
    <lineage>
        <taxon>Eukaryota</taxon>
        <taxon>Viridiplantae</taxon>
        <taxon>Streptophyta</taxon>
        <taxon>Embryophyta</taxon>
        <taxon>Tracheophyta</taxon>
        <taxon>Spermatophyta</taxon>
        <taxon>Magnoliopsida</taxon>
        <taxon>eudicotyledons</taxon>
        <taxon>Gunneridae</taxon>
        <taxon>Pentapetalae</taxon>
        <taxon>rosids</taxon>
        <taxon>malvids</taxon>
        <taxon>Brassicales</taxon>
        <taxon>Brassicaceae</taxon>
        <taxon>Brassiceae</taxon>
        <taxon>Brassica</taxon>
    </lineage>
</organism>
<feature type="non-terminal residue" evidence="2">
    <location>
        <position position="1"/>
    </location>
</feature>
<dbReference type="SUPFAM" id="SSF55008">
    <property type="entry name" value="HMA, heavy metal-associated domain"/>
    <property type="match status" value="1"/>
</dbReference>